<sequence>MVSFGNIPAERAAIESTYEGLCTVSEMKGVKDPVSGKTRQQPVIVFADEPCGLSQSTLPSATQTVTSDKVEYDAKLFISPDVTIKPGSRITVQQNGMEFKGEQTGKAFRYATHQEIKLKEILNA</sequence>
<gene>
    <name evidence="1" type="ORF">BJP51_04270</name>
</gene>
<organism evidence="1 2">
    <name type="scientific">Paenibacillus odorifer</name>
    <dbReference type="NCBI Taxonomy" id="189426"/>
    <lineage>
        <taxon>Bacteria</taxon>
        <taxon>Bacillati</taxon>
        <taxon>Bacillota</taxon>
        <taxon>Bacilli</taxon>
        <taxon>Bacillales</taxon>
        <taxon>Paenibacillaceae</taxon>
        <taxon>Paenibacillus</taxon>
    </lineage>
</organism>
<dbReference type="RefSeq" id="WP_036684236.1">
    <property type="nucleotide sequence ID" value="NZ_MKQP01000045.1"/>
</dbReference>
<evidence type="ECO:0000313" key="1">
    <source>
        <dbReference type="EMBL" id="OMD25469.1"/>
    </source>
</evidence>
<reference evidence="1 2" key="1">
    <citation type="submission" date="2016-10" db="EMBL/GenBank/DDBJ databases">
        <title>Paenibacillus species isolates.</title>
        <authorList>
            <person name="Beno S.M."/>
        </authorList>
    </citation>
    <scope>NUCLEOTIDE SEQUENCE [LARGE SCALE GENOMIC DNA]</scope>
    <source>
        <strain evidence="1 2">FSL H7-0604</strain>
    </source>
</reference>
<dbReference type="EMBL" id="MKQP01000045">
    <property type="protein sequence ID" value="OMD25469.1"/>
    <property type="molecule type" value="Genomic_DNA"/>
</dbReference>
<dbReference type="Proteomes" id="UP000187465">
    <property type="component" value="Unassembled WGS sequence"/>
</dbReference>
<name>A0A1R0X0N9_9BACL</name>
<proteinExistence type="predicted"/>
<protein>
    <submittedName>
        <fullName evidence="1">Uncharacterized protein</fullName>
    </submittedName>
</protein>
<dbReference type="AlphaFoldDB" id="A0A1R0X0N9"/>
<comment type="caution">
    <text evidence="1">The sequence shown here is derived from an EMBL/GenBank/DDBJ whole genome shotgun (WGS) entry which is preliminary data.</text>
</comment>
<evidence type="ECO:0000313" key="2">
    <source>
        <dbReference type="Proteomes" id="UP000187465"/>
    </source>
</evidence>
<accession>A0A1R0X0N9</accession>